<evidence type="ECO:0000256" key="4">
    <source>
        <dbReference type="ARBA" id="ARBA00010617"/>
    </source>
</evidence>
<dbReference type="InterPro" id="IPR001128">
    <property type="entry name" value="Cyt_P450"/>
</dbReference>
<dbReference type="SUPFAM" id="SSF48264">
    <property type="entry name" value="Cytochrome P450"/>
    <property type="match status" value="1"/>
</dbReference>
<dbReference type="GO" id="GO:0020037">
    <property type="term" value="F:heme binding"/>
    <property type="evidence" value="ECO:0007669"/>
    <property type="project" value="InterPro"/>
</dbReference>
<comment type="similarity">
    <text evidence="4">Belongs to the cytochrome P450 family.</text>
</comment>
<dbReference type="PANTHER" id="PTHR24305">
    <property type="entry name" value="CYTOCHROME P450"/>
    <property type="match status" value="1"/>
</dbReference>
<comment type="cofactor">
    <cofactor evidence="1 13">
        <name>heme</name>
        <dbReference type="ChEBI" id="CHEBI:30413"/>
    </cofactor>
</comment>
<dbReference type="GO" id="GO:0016705">
    <property type="term" value="F:oxidoreductase activity, acting on paired donors, with incorporation or reduction of molecular oxygen"/>
    <property type="evidence" value="ECO:0007669"/>
    <property type="project" value="InterPro"/>
</dbReference>
<evidence type="ECO:0000256" key="7">
    <source>
        <dbReference type="ARBA" id="ARBA00022723"/>
    </source>
</evidence>
<feature type="binding site" description="axial binding residue" evidence="13">
    <location>
        <position position="542"/>
    </location>
    <ligand>
        <name>heme</name>
        <dbReference type="ChEBI" id="CHEBI:30413"/>
    </ligand>
    <ligandPart>
        <name>Fe</name>
        <dbReference type="ChEBI" id="CHEBI:18248"/>
    </ligandPart>
</feature>
<evidence type="ECO:0000313" key="15">
    <source>
        <dbReference type="Proteomes" id="UP000298030"/>
    </source>
</evidence>
<keyword evidence="11" id="KW-0503">Monooxygenase</keyword>
<keyword evidence="15" id="KW-1185">Reference proteome</keyword>
<dbReference type="PRINTS" id="PR00463">
    <property type="entry name" value="EP450I"/>
</dbReference>
<comment type="subcellular location">
    <subcellularLocation>
        <location evidence="2">Membrane</location>
    </subcellularLocation>
</comment>
<dbReference type="OrthoDB" id="1470350at2759"/>
<reference evidence="14 15" key="1">
    <citation type="journal article" date="2019" name="Nat. Ecol. Evol.">
        <title>Megaphylogeny resolves global patterns of mushroom evolution.</title>
        <authorList>
            <person name="Varga T."/>
            <person name="Krizsan K."/>
            <person name="Foldi C."/>
            <person name="Dima B."/>
            <person name="Sanchez-Garcia M."/>
            <person name="Sanchez-Ramirez S."/>
            <person name="Szollosi G.J."/>
            <person name="Szarkandi J.G."/>
            <person name="Papp V."/>
            <person name="Albert L."/>
            <person name="Andreopoulos W."/>
            <person name="Angelini C."/>
            <person name="Antonin V."/>
            <person name="Barry K.W."/>
            <person name="Bougher N.L."/>
            <person name="Buchanan P."/>
            <person name="Buyck B."/>
            <person name="Bense V."/>
            <person name="Catcheside P."/>
            <person name="Chovatia M."/>
            <person name="Cooper J."/>
            <person name="Damon W."/>
            <person name="Desjardin D."/>
            <person name="Finy P."/>
            <person name="Geml J."/>
            <person name="Haridas S."/>
            <person name="Hughes K."/>
            <person name="Justo A."/>
            <person name="Karasinski D."/>
            <person name="Kautmanova I."/>
            <person name="Kiss B."/>
            <person name="Kocsube S."/>
            <person name="Kotiranta H."/>
            <person name="LaButti K.M."/>
            <person name="Lechner B.E."/>
            <person name="Liimatainen K."/>
            <person name="Lipzen A."/>
            <person name="Lukacs Z."/>
            <person name="Mihaltcheva S."/>
            <person name="Morgado L.N."/>
            <person name="Niskanen T."/>
            <person name="Noordeloos M.E."/>
            <person name="Ohm R.A."/>
            <person name="Ortiz-Santana B."/>
            <person name="Ovrebo C."/>
            <person name="Racz N."/>
            <person name="Riley R."/>
            <person name="Savchenko A."/>
            <person name="Shiryaev A."/>
            <person name="Soop K."/>
            <person name="Spirin V."/>
            <person name="Szebenyi C."/>
            <person name="Tomsovsky M."/>
            <person name="Tulloss R.E."/>
            <person name="Uehling J."/>
            <person name="Grigoriev I.V."/>
            <person name="Vagvolgyi C."/>
            <person name="Papp T."/>
            <person name="Martin F.M."/>
            <person name="Miettinen O."/>
            <person name="Hibbett D.S."/>
            <person name="Nagy L.G."/>
        </authorList>
    </citation>
    <scope>NUCLEOTIDE SEQUENCE [LARGE SCALE GENOMIC DNA]</scope>
    <source>
        <strain evidence="14 15">FP101781</strain>
    </source>
</reference>
<evidence type="ECO:0000256" key="5">
    <source>
        <dbReference type="ARBA" id="ARBA00022617"/>
    </source>
</evidence>
<keyword evidence="9" id="KW-0560">Oxidoreductase</keyword>
<dbReference type="GO" id="GO:0016020">
    <property type="term" value="C:membrane"/>
    <property type="evidence" value="ECO:0007669"/>
    <property type="project" value="UniProtKB-SubCell"/>
</dbReference>
<dbReference type="InterPro" id="IPR036396">
    <property type="entry name" value="Cyt_P450_sf"/>
</dbReference>
<dbReference type="AlphaFoldDB" id="A0A4Y7T773"/>
<keyword evidence="6" id="KW-0812">Transmembrane</keyword>
<dbReference type="Pfam" id="PF00067">
    <property type="entry name" value="p450"/>
    <property type="match status" value="1"/>
</dbReference>
<evidence type="ECO:0000256" key="2">
    <source>
        <dbReference type="ARBA" id="ARBA00004370"/>
    </source>
</evidence>
<dbReference type="Gene3D" id="1.10.630.10">
    <property type="entry name" value="Cytochrome P450"/>
    <property type="match status" value="1"/>
</dbReference>
<gene>
    <name evidence="14" type="ORF">FA13DRAFT_1734586</name>
</gene>
<keyword evidence="10 13" id="KW-0408">Iron</keyword>
<evidence type="ECO:0000256" key="9">
    <source>
        <dbReference type="ARBA" id="ARBA00023002"/>
    </source>
</evidence>
<dbReference type="PANTHER" id="PTHR24305:SF166">
    <property type="entry name" value="CYTOCHROME P450 12A4, MITOCHONDRIAL-RELATED"/>
    <property type="match status" value="1"/>
</dbReference>
<protein>
    <submittedName>
        <fullName evidence="14">Cytochrome P450</fullName>
    </submittedName>
</protein>
<name>A0A4Y7T773_COPMI</name>
<keyword evidence="12" id="KW-0472">Membrane</keyword>
<keyword evidence="8" id="KW-1133">Transmembrane helix</keyword>
<evidence type="ECO:0000256" key="10">
    <source>
        <dbReference type="ARBA" id="ARBA00023004"/>
    </source>
</evidence>
<accession>A0A4Y7T773</accession>
<evidence type="ECO:0000256" key="1">
    <source>
        <dbReference type="ARBA" id="ARBA00001971"/>
    </source>
</evidence>
<evidence type="ECO:0000256" key="6">
    <source>
        <dbReference type="ARBA" id="ARBA00022692"/>
    </source>
</evidence>
<sequence>MDSLQPIVERLHALVPTAEQVNAILEAVLSRLPPSVSSLASSVPSLSPAGSDYTSPAKLIPGSIFVALVVWPLLRRLARGPGPLDKVLGPEGAGFIAGHLPLVFTPNAWGFHEMVAKKYGGIAKLHGFFRKPMLFVYDPKALYHIFLKDQHTFEESDSFVGTNQPVFGDGLLSTLGEQHRRQRKMLNPVFSIAHMKRMIPTFFDITFQLREIFLEKTANGPTELDMSPLMTSTALEIISQCGLGQKFNTVQVANGADEHEYIKAMKMLLPLGASPFLLMVRTMVMPTLYRLKLSNTRFMRLVVNLVGIPYRRLRLLKQAVDVMHKTSVGIFNAKKKAVADGEDGDQTDFLSILMRENAKASKEDQLPDNEVIAQISTIMFAAMDTTSNALCRILYLLSKNQDAQERLRAEIREAKQRFGDGELSYDQLGSLTYLDAVIRETLRRYSPAAVVTRESNKDAILPLSKPITTTDGAQTQEVYVPKDTMVIISINSINNDPDIWGDDAHEWKPERWLKPLPEEVVEAKIPGVYSHLMTFIGGGRACIGFKFSEMEMKVVLYTLLDGFKFSPGKEIYWNMIGVATPSSQPEMKEFKSDCPLVVSRAD</sequence>
<evidence type="ECO:0000256" key="13">
    <source>
        <dbReference type="PIRSR" id="PIRSR602401-1"/>
    </source>
</evidence>
<dbReference type="EMBL" id="QPFP01000027">
    <property type="protein sequence ID" value="TEB29399.1"/>
    <property type="molecule type" value="Genomic_DNA"/>
</dbReference>
<proteinExistence type="inferred from homology"/>
<dbReference type="GO" id="GO:0005506">
    <property type="term" value="F:iron ion binding"/>
    <property type="evidence" value="ECO:0007669"/>
    <property type="project" value="InterPro"/>
</dbReference>
<dbReference type="InterPro" id="IPR002401">
    <property type="entry name" value="Cyt_P450_E_grp-I"/>
</dbReference>
<dbReference type="STRING" id="71717.A0A4Y7T773"/>
<dbReference type="CDD" id="cd11069">
    <property type="entry name" value="CYP_FUM15-like"/>
    <property type="match status" value="1"/>
</dbReference>
<comment type="caution">
    <text evidence="14">The sequence shown here is derived from an EMBL/GenBank/DDBJ whole genome shotgun (WGS) entry which is preliminary data.</text>
</comment>
<evidence type="ECO:0000256" key="8">
    <source>
        <dbReference type="ARBA" id="ARBA00022989"/>
    </source>
</evidence>
<dbReference type="PRINTS" id="PR00385">
    <property type="entry name" value="P450"/>
</dbReference>
<evidence type="ECO:0000313" key="14">
    <source>
        <dbReference type="EMBL" id="TEB29399.1"/>
    </source>
</evidence>
<keyword evidence="7 13" id="KW-0479">Metal-binding</keyword>
<dbReference type="InterPro" id="IPR050121">
    <property type="entry name" value="Cytochrome_P450_monoxygenase"/>
</dbReference>
<comment type="pathway">
    <text evidence="3">Secondary metabolite biosynthesis; terpenoid biosynthesis.</text>
</comment>
<organism evidence="14 15">
    <name type="scientific">Coprinellus micaceus</name>
    <name type="common">Glistening ink-cap mushroom</name>
    <name type="synonym">Coprinus micaceus</name>
    <dbReference type="NCBI Taxonomy" id="71717"/>
    <lineage>
        <taxon>Eukaryota</taxon>
        <taxon>Fungi</taxon>
        <taxon>Dikarya</taxon>
        <taxon>Basidiomycota</taxon>
        <taxon>Agaricomycotina</taxon>
        <taxon>Agaricomycetes</taxon>
        <taxon>Agaricomycetidae</taxon>
        <taxon>Agaricales</taxon>
        <taxon>Agaricineae</taxon>
        <taxon>Psathyrellaceae</taxon>
        <taxon>Coprinellus</taxon>
    </lineage>
</organism>
<evidence type="ECO:0000256" key="11">
    <source>
        <dbReference type="ARBA" id="ARBA00023033"/>
    </source>
</evidence>
<evidence type="ECO:0000256" key="12">
    <source>
        <dbReference type="ARBA" id="ARBA00023136"/>
    </source>
</evidence>
<keyword evidence="5 13" id="KW-0349">Heme</keyword>
<evidence type="ECO:0000256" key="3">
    <source>
        <dbReference type="ARBA" id="ARBA00004721"/>
    </source>
</evidence>
<dbReference type="GO" id="GO:0004497">
    <property type="term" value="F:monooxygenase activity"/>
    <property type="evidence" value="ECO:0007669"/>
    <property type="project" value="UniProtKB-KW"/>
</dbReference>
<dbReference type="Proteomes" id="UP000298030">
    <property type="component" value="Unassembled WGS sequence"/>
</dbReference>